<evidence type="ECO:0000313" key="3">
    <source>
        <dbReference type="Proteomes" id="UP000322873"/>
    </source>
</evidence>
<keyword evidence="3" id="KW-1185">Reference proteome</keyword>
<feature type="compositionally biased region" description="Acidic residues" evidence="1">
    <location>
        <begin position="17"/>
        <end position="34"/>
    </location>
</feature>
<reference evidence="2 3" key="1">
    <citation type="submission" date="2019-06" db="EMBL/GenBank/DDBJ databases">
        <title>Genome Sequence of the Brown Rot Fungal Pathogen Monilinia fructicola.</title>
        <authorList>
            <person name="De Miccolis Angelini R.M."/>
            <person name="Landi L."/>
            <person name="Abate D."/>
            <person name="Pollastro S."/>
            <person name="Romanazzi G."/>
            <person name="Faretra F."/>
        </authorList>
    </citation>
    <scope>NUCLEOTIDE SEQUENCE [LARGE SCALE GENOMIC DNA]</scope>
    <source>
        <strain evidence="2 3">Mfrc123</strain>
    </source>
</reference>
<organism evidence="2 3">
    <name type="scientific">Monilinia fructicola</name>
    <name type="common">Brown rot fungus</name>
    <name type="synonym">Ciboria fructicola</name>
    <dbReference type="NCBI Taxonomy" id="38448"/>
    <lineage>
        <taxon>Eukaryota</taxon>
        <taxon>Fungi</taxon>
        <taxon>Dikarya</taxon>
        <taxon>Ascomycota</taxon>
        <taxon>Pezizomycotina</taxon>
        <taxon>Leotiomycetes</taxon>
        <taxon>Helotiales</taxon>
        <taxon>Sclerotiniaceae</taxon>
        <taxon>Monilinia</taxon>
    </lineage>
</organism>
<name>A0A5M9K453_MONFR</name>
<dbReference type="Proteomes" id="UP000322873">
    <property type="component" value="Unassembled WGS sequence"/>
</dbReference>
<comment type="caution">
    <text evidence="2">The sequence shown here is derived from an EMBL/GenBank/DDBJ whole genome shotgun (WGS) entry which is preliminary data.</text>
</comment>
<accession>A0A5M9K453</accession>
<gene>
    <name evidence="2" type="ORF">EYC84_004813</name>
</gene>
<evidence type="ECO:0000256" key="1">
    <source>
        <dbReference type="SAM" id="MobiDB-lite"/>
    </source>
</evidence>
<proteinExistence type="predicted"/>
<dbReference type="EMBL" id="VICG01000002">
    <property type="protein sequence ID" value="KAA8575700.1"/>
    <property type="molecule type" value="Genomic_DNA"/>
</dbReference>
<sequence>MDDRYRFDLIFLRRGGEEEEEEGEGEGEQQEQEEGQEKVKRRSSGGVEVDIRKCCYYVQLRPSVLNSD</sequence>
<dbReference type="AlphaFoldDB" id="A0A5M9K453"/>
<evidence type="ECO:0000313" key="2">
    <source>
        <dbReference type="EMBL" id="KAA8575700.1"/>
    </source>
</evidence>
<feature type="region of interest" description="Disordered" evidence="1">
    <location>
        <begin position="15"/>
        <end position="46"/>
    </location>
</feature>
<protein>
    <submittedName>
        <fullName evidence="2">Uncharacterized protein</fullName>
    </submittedName>
</protein>